<dbReference type="PANTHER" id="PTHR11610">
    <property type="entry name" value="LIPASE"/>
    <property type="match status" value="1"/>
</dbReference>
<comment type="similarity">
    <text evidence="2 4">Belongs to the AB hydrolase superfamily. Lipase family.</text>
</comment>
<protein>
    <recommendedName>
        <fullName evidence="5">Lipase domain-containing protein</fullName>
    </recommendedName>
</protein>
<dbReference type="GO" id="GO:0005615">
    <property type="term" value="C:extracellular space"/>
    <property type="evidence" value="ECO:0007669"/>
    <property type="project" value="TreeGrafter"/>
</dbReference>
<dbReference type="GO" id="GO:0016042">
    <property type="term" value="P:lipid catabolic process"/>
    <property type="evidence" value="ECO:0007669"/>
    <property type="project" value="TreeGrafter"/>
</dbReference>
<evidence type="ECO:0000256" key="3">
    <source>
        <dbReference type="ARBA" id="ARBA00022525"/>
    </source>
</evidence>
<sequence>MKELTDRLDKQNLTYEIPKDVLHYANTDISFYVYTQSSTGGTKLSYDARISARSSSSMAGPIATYESDVNTLIRAALLTYDNVNVISVDWSSYSFLLYTMAVSNVSNVGKTVGLFIESLLTNYDYSPDDVILIGRSLGAHVAGYAGKELNGTLGVIVGLDPAGPLFFESNSASRLNSGNAQFLGVNYDLADTDFWPNGEYSQPGCLLSSICFHSRSYMYMAESIGSNQFYARQCDSYDDYTGGACATNTLYLMGGLTFDDRSVRK</sequence>
<evidence type="ECO:0000313" key="7">
    <source>
        <dbReference type="Proteomes" id="UP000625711"/>
    </source>
</evidence>
<keyword evidence="3" id="KW-0964">Secreted</keyword>
<evidence type="ECO:0000313" key="6">
    <source>
        <dbReference type="EMBL" id="KAF7266026.1"/>
    </source>
</evidence>
<evidence type="ECO:0000256" key="1">
    <source>
        <dbReference type="ARBA" id="ARBA00004613"/>
    </source>
</evidence>
<dbReference type="Proteomes" id="UP000625711">
    <property type="component" value="Unassembled WGS sequence"/>
</dbReference>
<dbReference type="SUPFAM" id="SSF53474">
    <property type="entry name" value="alpha/beta-Hydrolases"/>
    <property type="match status" value="1"/>
</dbReference>
<accession>A0A834M368</accession>
<dbReference type="InterPro" id="IPR029058">
    <property type="entry name" value="AB_hydrolase_fold"/>
</dbReference>
<dbReference type="OrthoDB" id="199913at2759"/>
<dbReference type="InterPro" id="IPR013818">
    <property type="entry name" value="Lipase"/>
</dbReference>
<keyword evidence="7" id="KW-1185">Reference proteome</keyword>
<feature type="domain" description="Lipase" evidence="5">
    <location>
        <begin position="64"/>
        <end position="246"/>
    </location>
</feature>
<comment type="subcellular location">
    <subcellularLocation>
        <location evidence="1">Secreted</location>
    </subcellularLocation>
</comment>
<dbReference type="PANTHER" id="PTHR11610:SF190">
    <property type="entry name" value="VITELLOGENIN-3-LIKE PROTEIN"/>
    <property type="match status" value="1"/>
</dbReference>
<organism evidence="6 7">
    <name type="scientific">Rhynchophorus ferrugineus</name>
    <name type="common">Red palm weevil</name>
    <name type="synonym">Curculio ferrugineus</name>
    <dbReference type="NCBI Taxonomy" id="354439"/>
    <lineage>
        <taxon>Eukaryota</taxon>
        <taxon>Metazoa</taxon>
        <taxon>Ecdysozoa</taxon>
        <taxon>Arthropoda</taxon>
        <taxon>Hexapoda</taxon>
        <taxon>Insecta</taxon>
        <taxon>Pterygota</taxon>
        <taxon>Neoptera</taxon>
        <taxon>Endopterygota</taxon>
        <taxon>Coleoptera</taxon>
        <taxon>Polyphaga</taxon>
        <taxon>Cucujiformia</taxon>
        <taxon>Curculionidae</taxon>
        <taxon>Dryophthorinae</taxon>
        <taxon>Rhynchophorus</taxon>
    </lineage>
</organism>
<dbReference type="InterPro" id="IPR000734">
    <property type="entry name" value="TAG_lipase"/>
</dbReference>
<dbReference type="AlphaFoldDB" id="A0A834M368"/>
<dbReference type="PRINTS" id="PR00821">
    <property type="entry name" value="TAGLIPASE"/>
</dbReference>
<evidence type="ECO:0000256" key="2">
    <source>
        <dbReference type="ARBA" id="ARBA00010701"/>
    </source>
</evidence>
<evidence type="ECO:0000259" key="5">
    <source>
        <dbReference type="Pfam" id="PF00151"/>
    </source>
</evidence>
<dbReference type="GO" id="GO:0016298">
    <property type="term" value="F:lipase activity"/>
    <property type="evidence" value="ECO:0007669"/>
    <property type="project" value="InterPro"/>
</dbReference>
<evidence type="ECO:0000256" key="4">
    <source>
        <dbReference type="RuleBase" id="RU004262"/>
    </source>
</evidence>
<gene>
    <name evidence="6" type="ORF">GWI33_020603</name>
</gene>
<proteinExistence type="inferred from homology"/>
<comment type="caution">
    <text evidence="6">The sequence shown here is derived from an EMBL/GenBank/DDBJ whole genome shotgun (WGS) entry which is preliminary data.</text>
</comment>
<name>A0A834M368_RHYFE</name>
<dbReference type="Gene3D" id="3.40.50.1820">
    <property type="entry name" value="alpha/beta hydrolase"/>
    <property type="match status" value="1"/>
</dbReference>
<dbReference type="Pfam" id="PF00151">
    <property type="entry name" value="Lipase"/>
    <property type="match status" value="1"/>
</dbReference>
<reference evidence="6" key="1">
    <citation type="submission" date="2020-08" db="EMBL/GenBank/DDBJ databases">
        <title>Genome sequencing and assembly of the red palm weevil Rhynchophorus ferrugineus.</title>
        <authorList>
            <person name="Dias G.B."/>
            <person name="Bergman C.M."/>
            <person name="Manee M."/>
        </authorList>
    </citation>
    <scope>NUCLEOTIDE SEQUENCE</scope>
    <source>
        <strain evidence="6">AA-2017</strain>
        <tissue evidence="6">Whole larva</tissue>
    </source>
</reference>
<dbReference type="EMBL" id="JAACXV010014575">
    <property type="protein sequence ID" value="KAF7266026.1"/>
    <property type="molecule type" value="Genomic_DNA"/>
</dbReference>